<evidence type="ECO:0000313" key="5">
    <source>
        <dbReference type="Proteomes" id="UP000187209"/>
    </source>
</evidence>
<comment type="caution">
    <text evidence="4">The sequence shown here is derived from an EMBL/GenBank/DDBJ whole genome shotgun (WGS) entry which is preliminary data.</text>
</comment>
<dbReference type="InterPro" id="IPR002110">
    <property type="entry name" value="Ankyrin_rpt"/>
</dbReference>
<gene>
    <name evidence="4" type="ORF">SteCoe_18791</name>
</gene>
<dbReference type="Proteomes" id="UP000187209">
    <property type="component" value="Unassembled WGS sequence"/>
</dbReference>
<dbReference type="Pfam" id="PF12796">
    <property type="entry name" value="Ank_2"/>
    <property type="match status" value="1"/>
</dbReference>
<feature type="repeat" description="ANK" evidence="3">
    <location>
        <begin position="107"/>
        <end position="139"/>
    </location>
</feature>
<dbReference type="PRINTS" id="PR01415">
    <property type="entry name" value="ANKYRIN"/>
</dbReference>
<name>A0A1R2BVR8_9CILI</name>
<keyword evidence="1" id="KW-0677">Repeat</keyword>
<proteinExistence type="predicted"/>
<dbReference type="PANTHER" id="PTHR24198">
    <property type="entry name" value="ANKYRIN REPEAT AND PROTEIN KINASE DOMAIN-CONTAINING PROTEIN"/>
    <property type="match status" value="1"/>
</dbReference>
<keyword evidence="5" id="KW-1185">Reference proteome</keyword>
<reference evidence="4 5" key="1">
    <citation type="submission" date="2016-11" db="EMBL/GenBank/DDBJ databases">
        <title>The macronuclear genome of Stentor coeruleus: a giant cell with tiny introns.</title>
        <authorList>
            <person name="Slabodnick M."/>
            <person name="Ruby J.G."/>
            <person name="Reiff S.B."/>
            <person name="Swart E.C."/>
            <person name="Gosai S."/>
            <person name="Prabakaran S."/>
            <person name="Witkowska E."/>
            <person name="Larue G.E."/>
            <person name="Fisher S."/>
            <person name="Freeman R.M."/>
            <person name="Gunawardena J."/>
            <person name="Chu W."/>
            <person name="Stover N.A."/>
            <person name="Gregory B.D."/>
            <person name="Nowacki M."/>
            <person name="Derisi J."/>
            <person name="Roy S.W."/>
            <person name="Marshall W.F."/>
            <person name="Sood P."/>
        </authorList>
    </citation>
    <scope>NUCLEOTIDE SEQUENCE [LARGE SCALE GENOMIC DNA]</scope>
    <source>
        <strain evidence="4">WM001</strain>
    </source>
</reference>
<evidence type="ECO:0000256" key="3">
    <source>
        <dbReference type="PROSITE-ProRule" id="PRU00023"/>
    </source>
</evidence>
<dbReference type="OrthoDB" id="301925at2759"/>
<accession>A0A1R2BVR8</accession>
<dbReference type="SMART" id="SM00248">
    <property type="entry name" value="ANK"/>
    <property type="match status" value="5"/>
</dbReference>
<sequence>MKAQLKLPSEVKESLILNDLASLEKFHLLRGKAYGKQGKTILHYAAKYCSDTEILSYCTKTLKINPFAVSKRGKLQAIHVSCIYGKLSVAKHLISLPEACLETVDIDGETPLSLASKHNHTELAVFLLEKGANVSHKNKQSWTPIHWACKNGNTVLVHYLLKAGANANFLTTNGENCLHLAAESGCVHTVELMLTCVFPLSLSKKGSLLHHCYKKPEVMDYVLENTPWKSFPKLPILLEINAPVNIIVKHCAQELQTQAFVLVLRYDRDDLIKELYFRHLIQEAMIMNLTQVNMGNKCRAAVVSLSRWQAVKKILFVITYAKENTCILGLKSSLIRELISCL</sequence>
<keyword evidence="2 3" id="KW-0040">ANK repeat</keyword>
<protein>
    <submittedName>
        <fullName evidence="4">Uncharacterized protein</fullName>
    </submittedName>
</protein>
<dbReference type="Gene3D" id="1.25.40.20">
    <property type="entry name" value="Ankyrin repeat-containing domain"/>
    <property type="match status" value="1"/>
</dbReference>
<dbReference type="AlphaFoldDB" id="A0A1R2BVR8"/>
<dbReference type="PANTHER" id="PTHR24198:SF165">
    <property type="entry name" value="ANKYRIN REPEAT-CONTAINING PROTEIN-RELATED"/>
    <property type="match status" value="1"/>
</dbReference>
<evidence type="ECO:0000313" key="4">
    <source>
        <dbReference type="EMBL" id="OMJ80888.1"/>
    </source>
</evidence>
<dbReference type="SUPFAM" id="SSF48403">
    <property type="entry name" value="Ankyrin repeat"/>
    <property type="match status" value="1"/>
</dbReference>
<feature type="repeat" description="ANK" evidence="3">
    <location>
        <begin position="140"/>
        <end position="172"/>
    </location>
</feature>
<evidence type="ECO:0000256" key="2">
    <source>
        <dbReference type="ARBA" id="ARBA00023043"/>
    </source>
</evidence>
<dbReference type="InterPro" id="IPR036770">
    <property type="entry name" value="Ankyrin_rpt-contain_sf"/>
</dbReference>
<dbReference type="PROSITE" id="PS50297">
    <property type="entry name" value="ANK_REP_REGION"/>
    <property type="match status" value="2"/>
</dbReference>
<organism evidence="4 5">
    <name type="scientific">Stentor coeruleus</name>
    <dbReference type="NCBI Taxonomy" id="5963"/>
    <lineage>
        <taxon>Eukaryota</taxon>
        <taxon>Sar</taxon>
        <taxon>Alveolata</taxon>
        <taxon>Ciliophora</taxon>
        <taxon>Postciliodesmatophora</taxon>
        <taxon>Heterotrichea</taxon>
        <taxon>Heterotrichida</taxon>
        <taxon>Stentoridae</taxon>
        <taxon>Stentor</taxon>
    </lineage>
</organism>
<evidence type="ECO:0000256" key="1">
    <source>
        <dbReference type="ARBA" id="ARBA00022737"/>
    </source>
</evidence>
<dbReference type="PROSITE" id="PS50088">
    <property type="entry name" value="ANK_REPEAT"/>
    <property type="match status" value="2"/>
</dbReference>
<dbReference type="EMBL" id="MPUH01000404">
    <property type="protein sequence ID" value="OMJ80888.1"/>
    <property type="molecule type" value="Genomic_DNA"/>
</dbReference>